<dbReference type="Proteomes" id="UP000603434">
    <property type="component" value="Unassembled WGS sequence"/>
</dbReference>
<name>A0A8J6NT34_9BACT</name>
<protein>
    <submittedName>
        <fullName evidence="1">BREX-3 system P-loop-containing protein BrxF</fullName>
    </submittedName>
</protein>
<evidence type="ECO:0000313" key="1">
    <source>
        <dbReference type="EMBL" id="MBC8362756.1"/>
    </source>
</evidence>
<evidence type="ECO:0000313" key="2">
    <source>
        <dbReference type="Proteomes" id="UP000603434"/>
    </source>
</evidence>
<comment type="caution">
    <text evidence="1">The sequence shown here is derived from an EMBL/GenBank/DDBJ whole genome shotgun (WGS) entry which is preliminary data.</text>
</comment>
<dbReference type="EMBL" id="JACNJH010000217">
    <property type="protein sequence ID" value="MBC8362756.1"/>
    <property type="molecule type" value="Genomic_DNA"/>
</dbReference>
<reference evidence="1 2" key="1">
    <citation type="submission" date="2020-08" db="EMBL/GenBank/DDBJ databases">
        <title>Bridging the membrane lipid divide: bacteria of the FCB group superphylum have the potential to synthesize archaeal ether lipids.</title>
        <authorList>
            <person name="Villanueva L."/>
            <person name="Von Meijenfeldt F.A.B."/>
            <person name="Westbye A.B."/>
            <person name="Yadav S."/>
            <person name="Hopmans E.C."/>
            <person name="Dutilh B.E."/>
            <person name="Sinninghe Damste J.S."/>
        </authorList>
    </citation>
    <scope>NUCLEOTIDE SEQUENCE [LARGE SCALE GENOMIC DNA]</scope>
    <source>
        <strain evidence="1">NIOZ-UU30</strain>
    </source>
</reference>
<sequence length="37" mass="4154">MITEPLADKIMRKVKQLDKLYHRLMLVVAPSGAGKTT</sequence>
<proteinExistence type="predicted"/>
<feature type="non-terminal residue" evidence="1">
    <location>
        <position position="37"/>
    </location>
</feature>
<dbReference type="AlphaFoldDB" id="A0A8J6NT34"/>
<accession>A0A8J6NT34</accession>
<gene>
    <name evidence="1" type="ORF">H8E23_15335</name>
</gene>
<organism evidence="1 2">
    <name type="scientific">Candidatus Desulfatibia profunda</name>
    <dbReference type="NCBI Taxonomy" id="2841695"/>
    <lineage>
        <taxon>Bacteria</taxon>
        <taxon>Pseudomonadati</taxon>
        <taxon>Thermodesulfobacteriota</taxon>
        <taxon>Desulfobacteria</taxon>
        <taxon>Desulfobacterales</taxon>
        <taxon>Desulfobacterales incertae sedis</taxon>
        <taxon>Candidatus Desulfatibia</taxon>
    </lineage>
</organism>